<feature type="compositionally biased region" description="Polar residues" evidence="1">
    <location>
        <begin position="187"/>
        <end position="203"/>
    </location>
</feature>
<feature type="compositionally biased region" description="Polar residues" evidence="1">
    <location>
        <begin position="323"/>
        <end position="332"/>
    </location>
</feature>
<dbReference type="AlphaFoldDB" id="A0A6U1FGQ7"/>
<reference evidence="3" key="1">
    <citation type="submission" date="2021-01" db="EMBL/GenBank/DDBJ databases">
        <authorList>
            <person name="Corre E."/>
            <person name="Pelletier E."/>
            <person name="Niang G."/>
            <person name="Scheremetjew M."/>
            <person name="Finn R."/>
            <person name="Kale V."/>
            <person name="Holt S."/>
            <person name="Cochrane G."/>
            <person name="Meng A."/>
            <person name="Brown T."/>
            <person name="Cohen L."/>
        </authorList>
    </citation>
    <scope>NUCLEOTIDE SEQUENCE</scope>
    <source>
        <strain evidence="3">PLY429</strain>
    </source>
</reference>
<feature type="compositionally biased region" description="Polar residues" evidence="1">
    <location>
        <begin position="84"/>
        <end position="100"/>
    </location>
</feature>
<evidence type="ECO:0000256" key="1">
    <source>
        <dbReference type="SAM" id="MobiDB-lite"/>
    </source>
</evidence>
<feature type="region of interest" description="Disordered" evidence="1">
    <location>
        <begin position="77"/>
        <end position="424"/>
    </location>
</feature>
<proteinExistence type="predicted"/>
<feature type="compositionally biased region" description="Basic and acidic residues" evidence="1">
    <location>
        <begin position="274"/>
        <end position="284"/>
    </location>
</feature>
<evidence type="ECO:0000313" key="3">
    <source>
        <dbReference type="EMBL" id="CAD9203083.1"/>
    </source>
</evidence>
<feature type="compositionally biased region" description="Acidic residues" evidence="1">
    <location>
        <begin position="381"/>
        <end position="404"/>
    </location>
</feature>
<sequence>MTEDAQDRVRAMMRAETAEAQCTALSEELMDSTRRYAREISSLKAQLAEKDAQLMGGFGSLSNLMLGGDLNSTSLAPVRPVSNPLRNSLQTTGKAQSNASPIVDHQLSPTGVPSHRESSPAGLGSNSLNRHQPLGSTRNGSGDVSRSVPHTPTGNHQTPINPSISNRVLAPLNTHGGPATPPKRGASPSSSPRQPALPLSSSPRGYPRLNADALLAHPRGSSLGPSETEPGGRPASRGSTRLSASRPPLSPTAAARGLRSVDPGLIGSPQAGQQRREITRERRPSRTGITGGRPLGSGAPRSDAHHRLQSSRPPNNPTHPKQPHSSAKTPQYSGRAYHSQRSFSTVSDEEMGAAAERMLSLAKTDDFLDSHRGLLGTSDSEYSDEDDNAYSDDEDDYSSDDGEQAVEPSRPHYLAAAAPRVAAT</sequence>
<organism evidence="3">
    <name type="scientific">Tetraselmis chuii</name>
    <dbReference type="NCBI Taxonomy" id="63592"/>
    <lineage>
        <taxon>Eukaryota</taxon>
        <taxon>Viridiplantae</taxon>
        <taxon>Chlorophyta</taxon>
        <taxon>core chlorophytes</taxon>
        <taxon>Chlorodendrophyceae</taxon>
        <taxon>Chlorodendrales</taxon>
        <taxon>Chlorodendraceae</taxon>
        <taxon>Tetraselmis</taxon>
    </lineage>
</organism>
<dbReference type="EMBL" id="HBGG01010526">
    <property type="protein sequence ID" value="CAD9203082.1"/>
    <property type="molecule type" value="Transcribed_RNA"/>
</dbReference>
<gene>
    <name evidence="2" type="ORF">TCHU04912_LOCUS5317</name>
    <name evidence="3" type="ORF">TCHU04912_LOCUS5318</name>
</gene>
<protein>
    <submittedName>
        <fullName evidence="3">Uncharacterized protein</fullName>
    </submittedName>
</protein>
<feature type="compositionally biased region" description="Polar residues" evidence="1">
    <location>
        <begin position="124"/>
        <end position="166"/>
    </location>
</feature>
<dbReference type="EMBL" id="HBGG01010527">
    <property type="protein sequence ID" value="CAD9203083.1"/>
    <property type="molecule type" value="Transcribed_RNA"/>
</dbReference>
<evidence type="ECO:0000313" key="2">
    <source>
        <dbReference type="EMBL" id="CAD9203082.1"/>
    </source>
</evidence>
<feature type="compositionally biased region" description="Basic and acidic residues" evidence="1">
    <location>
        <begin position="363"/>
        <end position="372"/>
    </location>
</feature>
<name>A0A6U1FGQ7_9CHLO</name>
<accession>A0A6U1FGQ7</accession>